<keyword evidence="6" id="KW-1185">Reference proteome</keyword>
<gene>
    <name evidence="5" type="ORF">IXB50_20195</name>
</gene>
<dbReference type="Pfam" id="PF01839">
    <property type="entry name" value="FG-GAP"/>
    <property type="match status" value="1"/>
</dbReference>
<evidence type="ECO:0000313" key="6">
    <source>
        <dbReference type="Proteomes" id="UP000717364"/>
    </source>
</evidence>
<dbReference type="RefSeq" id="WP_215610809.1">
    <property type="nucleotide sequence ID" value="NZ_JADOES010000057.1"/>
</dbReference>
<keyword evidence="2" id="KW-0677">Repeat</keyword>
<keyword evidence="4" id="KW-0472">Membrane</keyword>
<name>A0A947DIM8_9CYAN</name>
<dbReference type="InterPro" id="IPR013517">
    <property type="entry name" value="FG-GAP"/>
</dbReference>
<dbReference type="Gene3D" id="2.130.10.130">
    <property type="entry name" value="Integrin alpha, N-terminal"/>
    <property type="match status" value="1"/>
</dbReference>
<reference evidence="5" key="2">
    <citation type="journal article" date="2021" name="Mar. Drugs">
        <title>Genome Reduction and Secondary Metabolism of the Marine Sponge-Associated Cyanobacterium Leptothoe.</title>
        <authorList>
            <person name="Konstantinou D."/>
            <person name="Popin R.V."/>
            <person name="Fewer D.P."/>
            <person name="Sivonen K."/>
            <person name="Gkelis S."/>
        </authorList>
    </citation>
    <scope>NUCLEOTIDE SEQUENCE</scope>
    <source>
        <strain evidence="5">TAU-MAC 1115</strain>
    </source>
</reference>
<dbReference type="AlphaFoldDB" id="A0A947DIM8"/>
<evidence type="ECO:0000256" key="1">
    <source>
        <dbReference type="ARBA" id="ARBA00022729"/>
    </source>
</evidence>
<sequence length="100" mass="10258">MELSDLLSENGGDGSNGLVLSGIGLGDISGWAVSDAGDINGNGFSDIIVGAPGSDPDGNVNAGESYAFFGRATSSEPVVYLLIWMVLMALLSMVLTRMMV</sequence>
<keyword evidence="1" id="KW-0732">Signal</keyword>
<dbReference type="SMART" id="SM00191">
    <property type="entry name" value="Int_alpha"/>
    <property type="match status" value="1"/>
</dbReference>
<comment type="caution">
    <text evidence="5">The sequence shown here is derived from an EMBL/GenBank/DDBJ whole genome shotgun (WGS) entry which is preliminary data.</text>
</comment>
<keyword evidence="4" id="KW-1133">Transmembrane helix</keyword>
<organism evidence="5 6">
    <name type="scientific">Leptothoe spongobia TAU-MAC 1115</name>
    <dbReference type="NCBI Taxonomy" id="1967444"/>
    <lineage>
        <taxon>Bacteria</taxon>
        <taxon>Bacillati</taxon>
        <taxon>Cyanobacteriota</taxon>
        <taxon>Cyanophyceae</taxon>
        <taxon>Nodosilineales</taxon>
        <taxon>Cymatolegaceae</taxon>
        <taxon>Leptothoe</taxon>
        <taxon>Leptothoe spongobia</taxon>
    </lineage>
</organism>
<keyword evidence="3" id="KW-0325">Glycoprotein</keyword>
<evidence type="ECO:0000256" key="4">
    <source>
        <dbReference type="SAM" id="Phobius"/>
    </source>
</evidence>
<reference evidence="5" key="1">
    <citation type="submission" date="2020-11" db="EMBL/GenBank/DDBJ databases">
        <authorList>
            <person name="Konstantinou D."/>
            <person name="Gkelis S."/>
            <person name="Popin R."/>
            <person name="Fewer D."/>
            <person name="Sivonen K."/>
        </authorList>
    </citation>
    <scope>NUCLEOTIDE SEQUENCE</scope>
    <source>
        <strain evidence="5">TAU-MAC 1115</strain>
    </source>
</reference>
<evidence type="ECO:0000256" key="3">
    <source>
        <dbReference type="ARBA" id="ARBA00023180"/>
    </source>
</evidence>
<protein>
    <submittedName>
        <fullName evidence="5">FG-GAP repeat protein</fullName>
    </submittedName>
</protein>
<evidence type="ECO:0000256" key="2">
    <source>
        <dbReference type="ARBA" id="ARBA00022737"/>
    </source>
</evidence>
<dbReference type="SUPFAM" id="SSF69318">
    <property type="entry name" value="Integrin alpha N-terminal domain"/>
    <property type="match status" value="1"/>
</dbReference>
<evidence type="ECO:0000313" key="5">
    <source>
        <dbReference type="EMBL" id="MBT9317746.1"/>
    </source>
</evidence>
<dbReference type="Proteomes" id="UP000717364">
    <property type="component" value="Unassembled WGS sequence"/>
</dbReference>
<dbReference type="InterPro" id="IPR013519">
    <property type="entry name" value="Int_alpha_beta-p"/>
</dbReference>
<dbReference type="InterPro" id="IPR028994">
    <property type="entry name" value="Integrin_alpha_N"/>
</dbReference>
<dbReference type="EMBL" id="JADOES010000057">
    <property type="protein sequence ID" value="MBT9317746.1"/>
    <property type="molecule type" value="Genomic_DNA"/>
</dbReference>
<proteinExistence type="predicted"/>
<feature type="transmembrane region" description="Helical" evidence="4">
    <location>
        <begin position="78"/>
        <end position="96"/>
    </location>
</feature>
<keyword evidence="4" id="KW-0812">Transmembrane</keyword>
<accession>A0A947DIM8</accession>